<dbReference type="SUPFAM" id="SSF52266">
    <property type="entry name" value="SGNH hydrolase"/>
    <property type="match status" value="1"/>
</dbReference>
<proteinExistence type="predicted"/>
<keyword evidence="2" id="KW-0378">Hydrolase</keyword>
<organism evidence="2 3">
    <name type="scientific">Muribaculum intestinale</name>
    <dbReference type="NCBI Taxonomy" id="1796646"/>
    <lineage>
        <taxon>Bacteria</taxon>
        <taxon>Pseudomonadati</taxon>
        <taxon>Bacteroidota</taxon>
        <taxon>Bacteroidia</taxon>
        <taxon>Bacteroidales</taxon>
        <taxon>Muribaculaceae</taxon>
        <taxon>Muribaculum</taxon>
    </lineage>
</organism>
<evidence type="ECO:0000313" key="3">
    <source>
        <dbReference type="Proteomes" id="UP000186351"/>
    </source>
</evidence>
<evidence type="ECO:0000313" key="2">
    <source>
        <dbReference type="EMBL" id="ANU62455.1"/>
    </source>
</evidence>
<sequence length="265" mass="29926">MMKKIMWLMLVALLSLLPSIADAKKQAEPVDSVRILFIGNSFTYHNKMPQMVDSIATSQKRAVSITTVVKGGQRLSGHLENPKLHELLKKGGWDFVIVQEQSTDPALPTAQVVEKVYPSAHTIDSLVMGGSPNAKVIFFMTWGHKYGYRVPMPEYPPMNSYEGMQHRLITSYLEMAYDNDALCAPVGLAWKRVREERPNIILYNNDCYHPSRIGSYLAANVIYTTMFPKRYQSKFRAGLSGSEAEYLQQVAQSTVLDNLTLLNFK</sequence>
<keyword evidence="1" id="KW-0732">Signal</keyword>
<dbReference type="GO" id="GO:0016788">
    <property type="term" value="F:hydrolase activity, acting on ester bonds"/>
    <property type="evidence" value="ECO:0007669"/>
    <property type="project" value="UniProtKB-ARBA"/>
</dbReference>
<dbReference type="KEGG" id="pary:A4V02_00975"/>
<accession>A0A1Z2XF41</accession>
<dbReference type="CDD" id="cd00229">
    <property type="entry name" value="SGNH_hydrolase"/>
    <property type="match status" value="1"/>
</dbReference>
<name>A0A1B1S6N2_9BACT</name>
<dbReference type="InterPro" id="IPR036514">
    <property type="entry name" value="SGNH_hydro_sf"/>
</dbReference>
<keyword evidence="3" id="KW-1185">Reference proteome</keyword>
<dbReference type="Proteomes" id="UP000186351">
    <property type="component" value="Chromosome"/>
</dbReference>
<accession>A0A1B1S6N2</accession>
<dbReference type="Gene3D" id="3.40.50.1110">
    <property type="entry name" value="SGNH hydrolase"/>
    <property type="match status" value="1"/>
</dbReference>
<gene>
    <name evidence="2" type="ORF">A4V02_00975</name>
</gene>
<feature type="chain" id="PRO_5008529273" evidence="1">
    <location>
        <begin position="24"/>
        <end position="265"/>
    </location>
</feature>
<dbReference type="STRING" id="1796646.A4V02_00975"/>
<protein>
    <submittedName>
        <fullName evidence="2">SGNH/GDSL hydrolase family protein</fullName>
    </submittedName>
</protein>
<evidence type="ECO:0000256" key="1">
    <source>
        <dbReference type="SAM" id="SignalP"/>
    </source>
</evidence>
<reference evidence="3" key="1">
    <citation type="submission" date="2016-04" db="EMBL/GenBank/DDBJ databases">
        <title>Complete Genome Sequences of Twelve Strains of a Stable Defined Moderately Diverse Mouse Microbiota 2 (sDMDMm2).</title>
        <authorList>
            <person name="Uchimura Y."/>
            <person name="Wyss M."/>
            <person name="Brugiroux S."/>
            <person name="Limenitakis J.P."/>
            <person name="Stecher B."/>
            <person name="McCoy K.D."/>
            <person name="Macpherson A.J."/>
        </authorList>
    </citation>
    <scope>NUCLEOTIDE SEQUENCE [LARGE SCALE GENOMIC DNA]</scope>
    <source>
        <strain evidence="3">YL27</strain>
    </source>
</reference>
<dbReference type="EMBL" id="CP015402">
    <property type="protein sequence ID" value="ANU62455.1"/>
    <property type="molecule type" value="Genomic_DNA"/>
</dbReference>
<feature type="signal peptide" evidence="1">
    <location>
        <begin position="1"/>
        <end position="23"/>
    </location>
</feature>
<dbReference type="AlphaFoldDB" id="A0A1B1S6N2"/>